<evidence type="ECO:0000313" key="2">
    <source>
        <dbReference type="EMBL" id="KAA0157059.1"/>
    </source>
</evidence>
<dbReference type="EMBL" id="VLTL01000012">
    <property type="protein sequence ID" value="KAA0170577.1"/>
    <property type="molecule type" value="Genomic_DNA"/>
</dbReference>
<name>A0A5A8DWE2_CAFRO</name>
<dbReference type="Pfam" id="PF06905">
    <property type="entry name" value="FAIM1"/>
    <property type="match status" value="1"/>
</dbReference>
<feature type="compositionally biased region" description="Gly residues" evidence="1">
    <location>
        <begin position="106"/>
        <end position="118"/>
    </location>
</feature>
<dbReference type="EMBL" id="VLTM01000001">
    <property type="protein sequence ID" value="KAA0168897.1"/>
    <property type="molecule type" value="Genomic_DNA"/>
</dbReference>
<evidence type="ECO:0000256" key="1">
    <source>
        <dbReference type="SAM" id="MobiDB-lite"/>
    </source>
</evidence>
<dbReference type="InterPro" id="IPR010695">
    <property type="entry name" value="FAIM1"/>
</dbReference>
<dbReference type="InterPro" id="IPR038513">
    <property type="entry name" value="FAIM1_dom_sf"/>
</dbReference>
<evidence type="ECO:0000313" key="3">
    <source>
        <dbReference type="EMBL" id="KAA0168897.1"/>
    </source>
</evidence>
<sequence length="245" mass="25535">MASVTSSWSVRTPGGRYDVMFRHNTFTGRRTLWLDNRVIFQSGLRYRLIGSVGFVLADGSPALVTICAGPRLELVYELVVNGERVPHGDPAKGTMWSFTLQDGPDAGPGGKAESGGSGAAAASGARAGPDGAAPGEVETAPPLTSCDTAGCRVEVEFDHSTYDVLVNRRVVSAEAEFLEEGEGSAFTVPLFGGQTCQVLAKVGPKGTCVPELVYQGERVPSVEEQGADAAETSEALLVASGVRAT</sequence>
<evidence type="ECO:0000313" key="7">
    <source>
        <dbReference type="Proteomes" id="UP000325113"/>
    </source>
</evidence>
<reference evidence="5 6" key="1">
    <citation type="submission" date="2019-07" db="EMBL/GenBank/DDBJ databases">
        <title>Genomes of Cafeteria roenbergensis.</title>
        <authorList>
            <person name="Fischer M.G."/>
            <person name="Hackl T."/>
            <person name="Roman M."/>
        </authorList>
    </citation>
    <scope>NUCLEOTIDE SEQUENCE [LARGE SCALE GENOMIC DNA]</scope>
    <source>
        <strain evidence="2 5">BVI</strain>
        <strain evidence="3 7">Cflag</strain>
        <strain evidence="4 6">RCC970-E3</strain>
    </source>
</reference>
<dbReference type="Proteomes" id="UP000324907">
    <property type="component" value="Unassembled WGS sequence"/>
</dbReference>
<dbReference type="Proteomes" id="UP000323011">
    <property type="component" value="Unassembled WGS sequence"/>
</dbReference>
<feature type="compositionally biased region" description="Low complexity" evidence="1">
    <location>
        <begin position="119"/>
        <end position="135"/>
    </location>
</feature>
<evidence type="ECO:0000313" key="6">
    <source>
        <dbReference type="Proteomes" id="UP000324907"/>
    </source>
</evidence>
<evidence type="ECO:0000313" key="5">
    <source>
        <dbReference type="Proteomes" id="UP000323011"/>
    </source>
</evidence>
<dbReference type="AlphaFoldDB" id="A0A5A8DWE2"/>
<comment type="caution">
    <text evidence="3">The sequence shown here is derived from an EMBL/GenBank/DDBJ whole genome shotgun (WGS) entry which is preliminary data.</text>
</comment>
<protein>
    <submittedName>
        <fullName evidence="3">Uncharacterized protein</fullName>
    </submittedName>
</protein>
<feature type="region of interest" description="Disordered" evidence="1">
    <location>
        <begin position="100"/>
        <end position="141"/>
    </location>
</feature>
<proteinExistence type="predicted"/>
<accession>A0A5A8DWE2</accession>
<keyword evidence="5" id="KW-1185">Reference proteome</keyword>
<evidence type="ECO:0000313" key="4">
    <source>
        <dbReference type="EMBL" id="KAA0170577.1"/>
    </source>
</evidence>
<dbReference type="Proteomes" id="UP000325113">
    <property type="component" value="Unassembled WGS sequence"/>
</dbReference>
<organism evidence="3 7">
    <name type="scientific">Cafeteria roenbergensis</name>
    <name type="common">Marine flagellate</name>
    <dbReference type="NCBI Taxonomy" id="33653"/>
    <lineage>
        <taxon>Eukaryota</taxon>
        <taxon>Sar</taxon>
        <taxon>Stramenopiles</taxon>
        <taxon>Bigyra</taxon>
        <taxon>Opalozoa</taxon>
        <taxon>Bicosoecida</taxon>
        <taxon>Cafeteriaceae</taxon>
        <taxon>Cafeteria</taxon>
    </lineage>
</organism>
<dbReference type="Gene3D" id="2.40.128.180">
    <property type="match status" value="2"/>
</dbReference>
<gene>
    <name evidence="4" type="ORF">FNF28_01339</name>
    <name evidence="2" type="ORF">FNF29_00411</name>
    <name evidence="3" type="ORF">FNF31_00058</name>
</gene>
<dbReference type="EMBL" id="VLTN01000002">
    <property type="protein sequence ID" value="KAA0157059.1"/>
    <property type="molecule type" value="Genomic_DNA"/>
</dbReference>